<evidence type="ECO:0000313" key="9">
    <source>
        <dbReference type="EMBL" id="KNX38466.1"/>
    </source>
</evidence>
<evidence type="ECO:0000256" key="6">
    <source>
        <dbReference type="ARBA" id="ARBA00022989"/>
    </source>
</evidence>
<keyword evidence="4" id="KW-0808">Transferase</keyword>
<dbReference type="AlphaFoldDB" id="A0A0L6CL09"/>
<comment type="subcellular location">
    <subcellularLocation>
        <location evidence="1">Cell membrane</location>
        <topology evidence="1">Multi-pass membrane protein</topology>
    </subcellularLocation>
</comment>
<reference evidence="10" key="1">
    <citation type="submission" date="2015-03" db="EMBL/GenBank/DDBJ databases">
        <title>Luteipulveratus halotolerans sp. nov., a novel actinobacterium (Dermacoccaceae) from Sarawak, Malaysia.</title>
        <authorList>
            <person name="Juboi H."/>
            <person name="Basik A."/>
            <person name="Shamsul S.S."/>
            <person name="Arnold P."/>
            <person name="Schmitt E.K."/>
            <person name="Sanglier J.-J."/>
            <person name="Yeo T."/>
        </authorList>
    </citation>
    <scope>NUCLEOTIDE SEQUENCE [LARGE SCALE GENOMIC DNA]</scope>
    <source>
        <strain evidence="10">C296001</strain>
    </source>
</reference>
<dbReference type="PANTHER" id="PTHR33908:SF3">
    <property type="entry name" value="UNDECAPRENYL PHOSPHATE-ALPHA-4-AMINO-4-DEOXY-L-ARABINOSE ARABINOSYL TRANSFERASE"/>
    <property type="match status" value="1"/>
</dbReference>
<evidence type="ECO:0000256" key="8">
    <source>
        <dbReference type="SAM" id="Phobius"/>
    </source>
</evidence>
<keyword evidence="10" id="KW-1185">Reference proteome</keyword>
<gene>
    <name evidence="9" type="ORF">VV01_17055</name>
</gene>
<feature type="transmembrane region" description="Helical" evidence="8">
    <location>
        <begin position="152"/>
        <end position="176"/>
    </location>
</feature>
<evidence type="ECO:0000256" key="7">
    <source>
        <dbReference type="ARBA" id="ARBA00023136"/>
    </source>
</evidence>
<feature type="transmembrane region" description="Helical" evidence="8">
    <location>
        <begin position="269"/>
        <end position="290"/>
    </location>
</feature>
<keyword evidence="7 8" id="KW-0472">Membrane</keyword>
<dbReference type="PANTHER" id="PTHR33908">
    <property type="entry name" value="MANNOSYLTRANSFERASE YKCB-RELATED"/>
    <property type="match status" value="1"/>
</dbReference>
<organism evidence="9 10">
    <name type="scientific">Luteipulveratus halotolerans</name>
    <dbReference type="NCBI Taxonomy" id="1631356"/>
    <lineage>
        <taxon>Bacteria</taxon>
        <taxon>Bacillati</taxon>
        <taxon>Actinomycetota</taxon>
        <taxon>Actinomycetes</taxon>
        <taxon>Micrococcales</taxon>
        <taxon>Dermacoccaceae</taxon>
        <taxon>Luteipulveratus</taxon>
    </lineage>
</organism>
<dbReference type="GO" id="GO:0005886">
    <property type="term" value="C:plasma membrane"/>
    <property type="evidence" value="ECO:0007669"/>
    <property type="project" value="UniProtKB-SubCell"/>
</dbReference>
<evidence type="ECO:0000256" key="4">
    <source>
        <dbReference type="ARBA" id="ARBA00022679"/>
    </source>
</evidence>
<feature type="transmembrane region" description="Helical" evidence="8">
    <location>
        <begin position="188"/>
        <end position="206"/>
    </location>
</feature>
<feature type="transmembrane region" description="Helical" evidence="8">
    <location>
        <begin position="66"/>
        <end position="87"/>
    </location>
</feature>
<dbReference type="STRING" id="1631356.VV01_17055"/>
<sequence>MAVVALLLGMIHLGRPGLSADEGSTKAAVALPWRDLASVLHHMDLVHGTYYALLHLWVDVAGSSAFAVRLPSAVCIAGACGLVAAVAQRLDDRRTGWYAGAASLTVPGLSWPGLDARPAALAVLLAVLATWLLIRADALPTRADALPSRSRWAAYALCLVALALTQVTALLIVLPHALLVTRAVRRRWLGWTAAALVVLVPFVIAGRRQAEQVAWLTNGASDVVSALGGHLTAGPAPTGAPAYASGVLLIALLALAGVGVAARSTARGALVMWALGPPLLLLAPSLVGSSMYAERYVAWCLPAYALLVGRGLARLPGRAALIAVATLALSAVPAWSAQRTLDAKGWERTAELAAVVHTVERQGGAVVFLDTSTRTLAAAYPEAFVGLTDLSRAPVPPRPTALMLPDVPDADALAAVRRTHPRTVVVVYRNRAPWTGRAEMRVLARSGCALTHTETGSRNAVALWTCS</sequence>
<protein>
    <submittedName>
        <fullName evidence="9">Uncharacterized protein</fullName>
    </submittedName>
</protein>
<keyword evidence="6 8" id="KW-1133">Transmembrane helix</keyword>
<name>A0A0L6CL09_9MICO</name>
<dbReference type="InterPro" id="IPR050297">
    <property type="entry name" value="LipidA_mod_glycosyltrf_83"/>
</dbReference>
<feature type="transmembrane region" description="Helical" evidence="8">
    <location>
        <begin position="243"/>
        <end position="262"/>
    </location>
</feature>
<comment type="caution">
    <text evidence="9">The sequence shown here is derived from an EMBL/GenBank/DDBJ whole genome shotgun (WGS) entry which is preliminary data.</text>
</comment>
<keyword evidence="3" id="KW-0328">Glycosyltransferase</keyword>
<accession>A0A0L6CL09</accession>
<evidence type="ECO:0000256" key="2">
    <source>
        <dbReference type="ARBA" id="ARBA00022475"/>
    </source>
</evidence>
<keyword evidence="2" id="KW-1003">Cell membrane</keyword>
<dbReference type="GO" id="GO:0010041">
    <property type="term" value="P:response to iron(III) ion"/>
    <property type="evidence" value="ECO:0007669"/>
    <property type="project" value="TreeGrafter"/>
</dbReference>
<dbReference type="GO" id="GO:0009103">
    <property type="term" value="P:lipopolysaccharide biosynthetic process"/>
    <property type="evidence" value="ECO:0007669"/>
    <property type="project" value="UniProtKB-ARBA"/>
</dbReference>
<dbReference type="EMBL" id="LAIR01000002">
    <property type="protein sequence ID" value="KNX38466.1"/>
    <property type="molecule type" value="Genomic_DNA"/>
</dbReference>
<evidence type="ECO:0000256" key="3">
    <source>
        <dbReference type="ARBA" id="ARBA00022676"/>
    </source>
</evidence>
<evidence type="ECO:0000313" key="10">
    <source>
        <dbReference type="Proteomes" id="UP000037397"/>
    </source>
</evidence>
<dbReference type="GO" id="GO:0016763">
    <property type="term" value="F:pentosyltransferase activity"/>
    <property type="evidence" value="ECO:0007669"/>
    <property type="project" value="TreeGrafter"/>
</dbReference>
<dbReference type="Proteomes" id="UP000037397">
    <property type="component" value="Unassembled WGS sequence"/>
</dbReference>
<evidence type="ECO:0000256" key="5">
    <source>
        <dbReference type="ARBA" id="ARBA00022692"/>
    </source>
</evidence>
<evidence type="ECO:0000256" key="1">
    <source>
        <dbReference type="ARBA" id="ARBA00004651"/>
    </source>
</evidence>
<feature type="transmembrane region" description="Helical" evidence="8">
    <location>
        <begin position="120"/>
        <end position="140"/>
    </location>
</feature>
<proteinExistence type="predicted"/>
<keyword evidence="5 8" id="KW-0812">Transmembrane</keyword>